<reference evidence="1 2" key="1">
    <citation type="journal article" date="2019" name="Int. J. Syst. Evol. Microbiol.">
        <title>Capsulimonas corticalis gen. nov., sp. nov., an aerobic capsulated bacterium, of a novel bacterial order, Capsulimonadales ord. nov., of the class Armatimonadia of the phylum Armatimonadetes.</title>
        <authorList>
            <person name="Li J."/>
            <person name="Kudo C."/>
            <person name="Tonouchi A."/>
        </authorList>
    </citation>
    <scope>NUCLEOTIDE SEQUENCE [LARGE SCALE GENOMIC DNA]</scope>
    <source>
        <strain evidence="1 2">AX-7</strain>
    </source>
</reference>
<evidence type="ECO:0000313" key="2">
    <source>
        <dbReference type="Proteomes" id="UP000287394"/>
    </source>
</evidence>
<dbReference type="AlphaFoldDB" id="A0A402D568"/>
<dbReference type="EMBL" id="AP025739">
    <property type="protein sequence ID" value="BDI32576.1"/>
    <property type="molecule type" value="Genomic_DNA"/>
</dbReference>
<dbReference type="RefSeq" id="WP_119324601.1">
    <property type="nucleotide sequence ID" value="NZ_AP025739.1"/>
</dbReference>
<proteinExistence type="predicted"/>
<gene>
    <name evidence="1" type="ORF">CCAX7_46270</name>
</gene>
<organism evidence="1 2">
    <name type="scientific">Capsulimonas corticalis</name>
    <dbReference type="NCBI Taxonomy" id="2219043"/>
    <lineage>
        <taxon>Bacteria</taxon>
        <taxon>Bacillati</taxon>
        <taxon>Armatimonadota</taxon>
        <taxon>Armatimonadia</taxon>
        <taxon>Capsulimonadales</taxon>
        <taxon>Capsulimonadaceae</taxon>
        <taxon>Capsulimonas</taxon>
    </lineage>
</organism>
<evidence type="ECO:0000313" key="1">
    <source>
        <dbReference type="EMBL" id="BDI32576.1"/>
    </source>
</evidence>
<keyword evidence="2" id="KW-1185">Reference proteome</keyword>
<dbReference type="Proteomes" id="UP000287394">
    <property type="component" value="Chromosome"/>
</dbReference>
<dbReference type="KEGG" id="ccot:CCAX7_46270"/>
<accession>A0A402D568</accession>
<name>A0A402D568_9BACT</name>
<sequence>MTTETQTAEVKSEAVKRYKIGRTQATIWVNQIDGGVDHAVSIEQRYRDTAGVWQSSNNYRLAELLGLREITDCAIAELMKLQTPNS</sequence>
<dbReference type="OrthoDB" id="9797435at2"/>
<protein>
    <submittedName>
        <fullName evidence="1">Uncharacterized protein</fullName>
    </submittedName>
</protein>